<dbReference type="RefSeq" id="WP_163642294.1">
    <property type="nucleotide sequence ID" value="NZ_AP022567.1"/>
</dbReference>
<gene>
    <name evidence="2" type="ORF">MMAGJ_52640</name>
    <name evidence="3" type="ORF">MMAGJ_78040</name>
</gene>
<accession>A0ABM7I6D1</accession>
<evidence type="ECO:0000256" key="1">
    <source>
        <dbReference type="SAM" id="MobiDB-lite"/>
    </source>
</evidence>
<feature type="compositionally biased region" description="Basic and acidic residues" evidence="1">
    <location>
        <begin position="39"/>
        <end position="49"/>
    </location>
</feature>
<reference evidence="2" key="2">
    <citation type="submission" date="2020-02" db="EMBL/GenBank/DDBJ databases">
        <authorList>
            <person name="Matsumoto Y."/>
            <person name="Kinjo T."/>
            <person name="Motooka D."/>
            <person name="Nabeya D."/>
            <person name="Jung N."/>
            <person name="Uechi K."/>
            <person name="Horii T."/>
            <person name="Iida T."/>
            <person name="Fujita J."/>
            <person name="Nakamura S."/>
        </authorList>
    </citation>
    <scope>NUCLEOTIDE SEQUENCE</scope>
    <source>
        <strain evidence="2">JCM 12375</strain>
    </source>
</reference>
<dbReference type="EMBL" id="AP022567">
    <property type="protein sequence ID" value="BBX38522.1"/>
    <property type="molecule type" value="Genomic_DNA"/>
</dbReference>
<reference evidence="3" key="3">
    <citation type="submission" date="2020-02" db="EMBL/GenBank/DDBJ databases">
        <authorList>
            <person name="Matsumoto Y."/>
            <person name="Motooka D."/>
            <person name="Nakamura S."/>
        </authorList>
    </citation>
    <scope>NUCLEOTIDE SEQUENCE</scope>
    <source>
        <strain evidence="3">JCM 12375</strain>
    </source>
</reference>
<reference evidence="3 4" key="1">
    <citation type="journal article" date="2019" name="Emerg. Microbes Infect.">
        <title>Comprehensive subspecies identification of 175 nontuberculous mycobacteria species based on 7547 genomic profiles.</title>
        <authorList>
            <person name="Matsumoto Y."/>
            <person name="Kinjo T."/>
            <person name="Motooka D."/>
            <person name="Nabeya D."/>
            <person name="Jung N."/>
            <person name="Uechi K."/>
            <person name="Horii T."/>
            <person name="Iida T."/>
            <person name="Fujita J."/>
            <person name="Nakamura S."/>
        </authorList>
    </citation>
    <scope>NUCLEOTIDE SEQUENCE [LARGE SCALE GENOMIC DNA]</scope>
    <source>
        <strain evidence="3 4">JCM 12375</strain>
    </source>
</reference>
<sequence length="49" mass="5510">MLKRLAERVIAAMTRRAGLNTPSPTPLSSAPIEFDLDPDPFRSKPYRPE</sequence>
<evidence type="ECO:0000313" key="3">
    <source>
        <dbReference type="EMBL" id="BBX38522.1"/>
    </source>
</evidence>
<dbReference type="Proteomes" id="UP000465622">
    <property type="component" value="Chromosome"/>
</dbReference>
<protein>
    <submittedName>
        <fullName evidence="3">Uncharacterized protein</fullName>
    </submittedName>
</protein>
<feature type="region of interest" description="Disordered" evidence="1">
    <location>
        <begin position="15"/>
        <end position="49"/>
    </location>
</feature>
<name>A0ABM7I6D1_MYCME</name>
<evidence type="ECO:0000313" key="2">
    <source>
        <dbReference type="EMBL" id="BBX35982.1"/>
    </source>
</evidence>
<proteinExistence type="predicted"/>
<evidence type="ECO:0000313" key="4">
    <source>
        <dbReference type="Proteomes" id="UP000465622"/>
    </source>
</evidence>
<keyword evidence="4" id="KW-1185">Reference proteome</keyword>
<organism evidence="3 4">
    <name type="scientific">Mycolicibacterium mageritense</name>
    <name type="common">Mycobacterium mageritense</name>
    <dbReference type="NCBI Taxonomy" id="53462"/>
    <lineage>
        <taxon>Bacteria</taxon>
        <taxon>Bacillati</taxon>
        <taxon>Actinomycetota</taxon>
        <taxon>Actinomycetes</taxon>
        <taxon>Mycobacteriales</taxon>
        <taxon>Mycobacteriaceae</taxon>
        <taxon>Mycolicibacterium</taxon>
    </lineage>
</organism>
<dbReference type="EMBL" id="AP022567">
    <property type="protein sequence ID" value="BBX35982.1"/>
    <property type="molecule type" value="Genomic_DNA"/>
</dbReference>